<dbReference type="Gramene" id="KOM39199">
    <property type="protein sequence ID" value="KOM39199"/>
    <property type="gene ID" value="LR48_Vigan03g258100"/>
</dbReference>
<dbReference type="Proteomes" id="UP000053144">
    <property type="component" value="Chromosome 3"/>
</dbReference>
<evidence type="ECO:0000313" key="2">
    <source>
        <dbReference type="Proteomes" id="UP000053144"/>
    </source>
</evidence>
<organism evidence="1 2">
    <name type="scientific">Phaseolus angularis</name>
    <name type="common">Azuki bean</name>
    <name type="synonym">Vigna angularis</name>
    <dbReference type="NCBI Taxonomy" id="3914"/>
    <lineage>
        <taxon>Eukaryota</taxon>
        <taxon>Viridiplantae</taxon>
        <taxon>Streptophyta</taxon>
        <taxon>Embryophyta</taxon>
        <taxon>Tracheophyta</taxon>
        <taxon>Spermatophyta</taxon>
        <taxon>Magnoliopsida</taxon>
        <taxon>eudicotyledons</taxon>
        <taxon>Gunneridae</taxon>
        <taxon>Pentapetalae</taxon>
        <taxon>rosids</taxon>
        <taxon>fabids</taxon>
        <taxon>Fabales</taxon>
        <taxon>Fabaceae</taxon>
        <taxon>Papilionoideae</taxon>
        <taxon>50 kb inversion clade</taxon>
        <taxon>NPAAA clade</taxon>
        <taxon>indigoferoid/millettioid clade</taxon>
        <taxon>Phaseoleae</taxon>
        <taxon>Vigna</taxon>
    </lineage>
</organism>
<sequence>MCLVYPPLRFSPFILALRAVLDHRIAGCRVLSRLFACGVLELRVFELSKEVSRVYGFLENLVRFCRILQKRANVQTVLNQIVVGQFRNVRYSILNVRPNSE</sequence>
<protein>
    <submittedName>
        <fullName evidence="1">Uncharacterized protein</fullName>
    </submittedName>
</protein>
<proteinExistence type="predicted"/>
<accession>A0A0L9U9K5</accession>
<dbReference type="EMBL" id="CM003373">
    <property type="protein sequence ID" value="KOM39199.1"/>
    <property type="molecule type" value="Genomic_DNA"/>
</dbReference>
<name>A0A0L9U9K5_PHAAN</name>
<evidence type="ECO:0000313" key="1">
    <source>
        <dbReference type="EMBL" id="KOM39199.1"/>
    </source>
</evidence>
<dbReference type="AlphaFoldDB" id="A0A0L9U9K5"/>
<gene>
    <name evidence="1" type="ORF">LR48_Vigan03g258100</name>
</gene>
<reference evidence="2" key="1">
    <citation type="journal article" date="2015" name="Proc. Natl. Acad. Sci. U.S.A.">
        <title>Genome sequencing of adzuki bean (Vigna angularis) provides insight into high starch and low fat accumulation and domestication.</title>
        <authorList>
            <person name="Yang K."/>
            <person name="Tian Z."/>
            <person name="Chen C."/>
            <person name="Luo L."/>
            <person name="Zhao B."/>
            <person name="Wang Z."/>
            <person name="Yu L."/>
            <person name="Li Y."/>
            <person name="Sun Y."/>
            <person name="Li W."/>
            <person name="Chen Y."/>
            <person name="Li Y."/>
            <person name="Zhang Y."/>
            <person name="Ai D."/>
            <person name="Zhao J."/>
            <person name="Shang C."/>
            <person name="Ma Y."/>
            <person name="Wu B."/>
            <person name="Wang M."/>
            <person name="Gao L."/>
            <person name="Sun D."/>
            <person name="Zhang P."/>
            <person name="Guo F."/>
            <person name="Wang W."/>
            <person name="Li Y."/>
            <person name="Wang J."/>
            <person name="Varshney R.K."/>
            <person name="Wang J."/>
            <person name="Ling H.Q."/>
            <person name="Wan P."/>
        </authorList>
    </citation>
    <scope>NUCLEOTIDE SEQUENCE</scope>
    <source>
        <strain evidence="2">cv. Jingnong 6</strain>
    </source>
</reference>